<sequence length="273" mass="28823">MAGCASSGGGSAGSGGGWYVVQRGDTLHGIANRAGVPLLRVQRFNPTISPDRLEVGQRLRLPDGEERAPGSGSYQYRVRAGDTFTALANLFSTSAGAIQQANPGLSPSQLPVGRLISIPRTTTSSGGVDINRQRAIAASRAAPAAPLPRGVGNWPWPLRDAQVSREFGADGRGSLQPMLLTAGSDLDAKAVYPGTVRFAEEMRQLGRVVIIHHANDLQTVYAQCASLEVSVGAQVAPGTPVCRLARDPSTQRAELLFDVRNAGKPVDPRRLLR</sequence>
<feature type="domain" description="LysM" evidence="1">
    <location>
        <begin position="74"/>
        <end position="118"/>
    </location>
</feature>
<keyword evidence="3" id="KW-1185">Reference proteome</keyword>
<dbReference type="CDD" id="cd00118">
    <property type="entry name" value="LysM"/>
    <property type="match status" value="2"/>
</dbReference>
<dbReference type="Proteomes" id="UP000077875">
    <property type="component" value="Chromosome"/>
</dbReference>
<dbReference type="SUPFAM" id="SSF54106">
    <property type="entry name" value="LysM domain"/>
    <property type="match status" value="2"/>
</dbReference>
<dbReference type="GO" id="GO:0004222">
    <property type="term" value="F:metalloendopeptidase activity"/>
    <property type="evidence" value="ECO:0007669"/>
    <property type="project" value="TreeGrafter"/>
</dbReference>
<accession>A0A172YKB1</accession>
<dbReference type="PROSITE" id="PS51782">
    <property type="entry name" value="LYSM"/>
    <property type="match status" value="2"/>
</dbReference>
<dbReference type="AlphaFoldDB" id="A0A172YKB1"/>
<dbReference type="Gene3D" id="2.70.70.10">
    <property type="entry name" value="Glucose Permease (Domain IIA)"/>
    <property type="match status" value="1"/>
</dbReference>
<proteinExistence type="predicted"/>
<dbReference type="Gene3D" id="3.10.350.10">
    <property type="entry name" value="LysM domain"/>
    <property type="match status" value="2"/>
</dbReference>
<protein>
    <submittedName>
        <fullName evidence="2">Peptidase M23</fullName>
    </submittedName>
</protein>
<name>A0A172YKB1_9GAMM</name>
<evidence type="ECO:0000313" key="2">
    <source>
        <dbReference type="EMBL" id="ANF59660.1"/>
    </source>
</evidence>
<reference evidence="2 3" key="1">
    <citation type="submission" date="2016-04" db="EMBL/GenBank/DDBJ databases">
        <title>Complete Genome Sequence of Halotalea alkalilenta IHB B 13600.</title>
        <authorList>
            <person name="Swarnkar M.K."/>
            <person name="Sharma A."/>
            <person name="Kaushal K."/>
            <person name="Soni R."/>
            <person name="Rana S."/>
            <person name="Singh A.K."/>
            <person name="Gulati A."/>
        </authorList>
    </citation>
    <scope>NUCLEOTIDE SEQUENCE [LARGE SCALE GENOMIC DNA]</scope>
    <source>
        <strain evidence="2 3">IHB B 13600</strain>
    </source>
</reference>
<dbReference type="Pfam" id="PF01476">
    <property type="entry name" value="LysM"/>
    <property type="match status" value="2"/>
</dbReference>
<evidence type="ECO:0000313" key="3">
    <source>
        <dbReference type="Proteomes" id="UP000077875"/>
    </source>
</evidence>
<dbReference type="KEGG" id="haa:A5892_12915"/>
<evidence type="ECO:0000259" key="1">
    <source>
        <dbReference type="PROSITE" id="PS51782"/>
    </source>
</evidence>
<feature type="domain" description="LysM" evidence="1">
    <location>
        <begin position="17"/>
        <end position="61"/>
    </location>
</feature>
<dbReference type="CDD" id="cd12797">
    <property type="entry name" value="M23_peptidase"/>
    <property type="match status" value="1"/>
</dbReference>
<dbReference type="PANTHER" id="PTHR21666:SF270">
    <property type="entry name" value="MUREIN HYDROLASE ACTIVATOR ENVC"/>
    <property type="match status" value="1"/>
</dbReference>
<dbReference type="PANTHER" id="PTHR21666">
    <property type="entry name" value="PEPTIDASE-RELATED"/>
    <property type="match status" value="1"/>
</dbReference>
<dbReference type="InterPro" id="IPR018392">
    <property type="entry name" value="LysM"/>
</dbReference>
<dbReference type="SUPFAM" id="SSF51261">
    <property type="entry name" value="Duplicated hybrid motif"/>
    <property type="match status" value="1"/>
</dbReference>
<dbReference type="STRING" id="376489.A5892_12915"/>
<dbReference type="InterPro" id="IPR011055">
    <property type="entry name" value="Dup_hybrid_motif"/>
</dbReference>
<dbReference type="Pfam" id="PF01551">
    <property type="entry name" value="Peptidase_M23"/>
    <property type="match status" value="1"/>
</dbReference>
<dbReference type="SMART" id="SM00257">
    <property type="entry name" value="LysM"/>
    <property type="match status" value="2"/>
</dbReference>
<dbReference type="EMBL" id="CP015243">
    <property type="protein sequence ID" value="ANF59660.1"/>
    <property type="molecule type" value="Genomic_DNA"/>
</dbReference>
<dbReference type="InterPro" id="IPR016047">
    <property type="entry name" value="M23ase_b-sheet_dom"/>
</dbReference>
<gene>
    <name evidence="2" type="ORF">A5892_12915</name>
</gene>
<organism evidence="2 3">
    <name type="scientific">Halotalea alkalilenta</name>
    <dbReference type="NCBI Taxonomy" id="376489"/>
    <lineage>
        <taxon>Bacteria</taxon>
        <taxon>Pseudomonadati</taxon>
        <taxon>Pseudomonadota</taxon>
        <taxon>Gammaproteobacteria</taxon>
        <taxon>Oceanospirillales</taxon>
        <taxon>Halomonadaceae</taxon>
        <taxon>Halotalea</taxon>
    </lineage>
</organism>
<dbReference type="InterPro" id="IPR050570">
    <property type="entry name" value="Cell_wall_metabolism_enzyme"/>
</dbReference>
<dbReference type="InterPro" id="IPR036779">
    <property type="entry name" value="LysM_dom_sf"/>
</dbReference>